<reference evidence="1" key="2">
    <citation type="journal article" date="2015" name="Data Brief">
        <title>Shoot transcriptome of the giant reed, Arundo donax.</title>
        <authorList>
            <person name="Barrero R.A."/>
            <person name="Guerrero F.D."/>
            <person name="Moolhuijzen P."/>
            <person name="Goolsby J.A."/>
            <person name="Tidwell J."/>
            <person name="Bellgard S.E."/>
            <person name="Bellgard M.I."/>
        </authorList>
    </citation>
    <scope>NUCLEOTIDE SEQUENCE</scope>
    <source>
        <tissue evidence="1">Shoot tissue taken approximately 20 cm above the soil surface</tissue>
    </source>
</reference>
<reference evidence="1" key="1">
    <citation type="submission" date="2014-09" db="EMBL/GenBank/DDBJ databases">
        <authorList>
            <person name="Magalhaes I.L.F."/>
            <person name="Oliveira U."/>
            <person name="Santos F.R."/>
            <person name="Vidigal T.H.D.A."/>
            <person name="Brescovit A.D."/>
            <person name="Santos A.J."/>
        </authorList>
    </citation>
    <scope>NUCLEOTIDE SEQUENCE</scope>
    <source>
        <tissue evidence="1">Shoot tissue taken approximately 20 cm above the soil surface</tissue>
    </source>
</reference>
<evidence type="ECO:0000313" key="1">
    <source>
        <dbReference type="EMBL" id="JAE36979.1"/>
    </source>
</evidence>
<proteinExistence type="predicted"/>
<protein>
    <submittedName>
        <fullName evidence="1">Uncharacterized protein</fullName>
    </submittedName>
</protein>
<dbReference type="AlphaFoldDB" id="A0A0A9HMB2"/>
<dbReference type="EMBL" id="GBRH01160917">
    <property type="protein sequence ID" value="JAE36979.1"/>
    <property type="molecule type" value="Transcribed_RNA"/>
</dbReference>
<sequence>MPVQVCGLLALEKIVTSQSGKGCTSRFCLTGRHALSSFA</sequence>
<organism evidence="1">
    <name type="scientific">Arundo donax</name>
    <name type="common">Giant reed</name>
    <name type="synonym">Donax arundinaceus</name>
    <dbReference type="NCBI Taxonomy" id="35708"/>
    <lineage>
        <taxon>Eukaryota</taxon>
        <taxon>Viridiplantae</taxon>
        <taxon>Streptophyta</taxon>
        <taxon>Embryophyta</taxon>
        <taxon>Tracheophyta</taxon>
        <taxon>Spermatophyta</taxon>
        <taxon>Magnoliopsida</taxon>
        <taxon>Liliopsida</taxon>
        <taxon>Poales</taxon>
        <taxon>Poaceae</taxon>
        <taxon>PACMAD clade</taxon>
        <taxon>Arundinoideae</taxon>
        <taxon>Arundineae</taxon>
        <taxon>Arundo</taxon>
    </lineage>
</organism>
<name>A0A0A9HMB2_ARUDO</name>
<accession>A0A0A9HMB2</accession>